<dbReference type="PANTHER" id="PTHR43047:SF72">
    <property type="entry name" value="OSMOSENSING HISTIDINE PROTEIN KINASE SLN1"/>
    <property type="match status" value="1"/>
</dbReference>
<evidence type="ECO:0000256" key="1">
    <source>
        <dbReference type="ARBA" id="ARBA00000085"/>
    </source>
</evidence>
<reference evidence="13" key="1">
    <citation type="journal article" date="2013" name="BMC Microbiol.">
        <title>Taxonomy and evolution of bacteriochlorophyll a-containing members of the OM60/NOR5 clade of marine gammaproteobacteria: description of Luminiphilus syltensis gen. nov., sp. nov., reclassification of Haliea rubra as Pseudohaliea rubra gen. nov., comb. nov., and emendation of Chromatocurvus halotolerans.</title>
        <authorList>
            <person name="Spring S."/>
            <person name="Riedel T."/>
            <person name="Sproer C."/>
            <person name="Yan S."/>
            <person name="Harder J."/>
            <person name="Fuchs B.M."/>
        </authorList>
    </citation>
    <scope>NUCLEOTIDE SEQUENCE [LARGE SCALE GENOMIC DNA]</scope>
    <source>
        <strain evidence="13">NOR51-B</strain>
    </source>
</reference>
<evidence type="ECO:0000313" key="12">
    <source>
        <dbReference type="EMBL" id="EED36248.1"/>
    </source>
</evidence>
<feature type="domain" description="Histidine kinase" evidence="10">
    <location>
        <begin position="284"/>
        <end position="505"/>
    </location>
</feature>
<keyword evidence="4" id="KW-0597">Phosphoprotein</keyword>
<dbReference type="PROSITE" id="PS50885">
    <property type="entry name" value="HAMP"/>
    <property type="match status" value="1"/>
</dbReference>
<dbReference type="Gene3D" id="3.30.565.10">
    <property type="entry name" value="Histidine kinase-like ATPase, C-terminal domain"/>
    <property type="match status" value="1"/>
</dbReference>
<dbReference type="STRING" id="565045.NOR51B_2197"/>
<keyword evidence="9" id="KW-0472">Membrane</keyword>
<evidence type="ECO:0000256" key="8">
    <source>
        <dbReference type="SAM" id="Coils"/>
    </source>
</evidence>
<dbReference type="OrthoDB" id="9770795at2"/>
<sequence>MRRLRPALSLRARLYLFSAAILVLFATNVATYVWGSSARSESLVAYRDAVTAAQLTADLEQSFQDQRQRVLVLATLRETTEAPLASSERNSALDELESINSKLRRLGNLGGQGTEDYYLRLQNSADALLQQWRDFYENYNSGSDANISGAKNYNDAQQRLQELDQRHAFLAVQRSNAIDNTITITDRITVIGFVSSIVITMLLVVGLIRSANASLTRLKTGVRRFGEGDLTHRINETRDAGEIRDLARTFNDMSAKLQRAIEEVHDAKADADAANAAKSMFLANVSHELRTPLNAIIGYSEMLQDELSDGQQLDQDQFHHDLGTIIFSGRQLLSLINDILDLSKMETGKMTVSLETVDPAALIYQICDALSPLITQKNNTLTLSIADDLPEMESDPAKLQQIVTNLFSNACKFTEDGVIEVIARIEKNSLLIAVKDNGIGIAEAQQANVFEAFEQAESSTGSKYGGTGLGLAIVREFCRMLGGDITLESTPGKGSTFTATLPLDQESVRAAG</sequence>
<dbReference type="CDD" id="cd06225">
    <property type="entry name" value="HAMP"/>
    <property type="match status" value="1"/>
</dbReference>
<dbReference type="RefSeq" id="WP_009020992.1">
    <property type="nucleotide sequence ID" value="NZ_DS999411.1"/>
</dbReference>
<evidence type="ECO:0000259" key="11">
    <source>
        <dbReference type="PROSITE" id="PS50885"/>
    </source>
</evidence>
<dbReference type="AlphaFoldDB" id="B8KXE3"/>
<dbReference type="PRINTS" id="PR00344">
    <property type="entry name" value="BCTRLSENSOR"/>
</dbReference>
<dbReference type="InterPro" id="IPR003660">
    <property type="entry name" value="HAMP_dom"/>
</dbReference>
<organism evidence="12 13">
    <name type="scientific">Luminiphilus syltensis NOR5-1B</name>
    <dbReference type="NCBI Taxonomy" id="565045"/>
    <lineage>
        <taxon>Bacteria</taxon>
        <taxon>Pseudomonadati</taxon>
        <taxon>Pseudomonadota</taxon>
        <taxon>Gammaproteobacteria</taxon>
        <taxon>Cellvibrionales</taxon>
        <taxon>Halieaceae</taxon>
        <taxon>Luminiphilus</taxon>
    </lineage>
</organism>
<keyword evidence="9" id="KW-0812">Transmembrane</keyword>
<dbReference type="SUPFAM" id="SSF158472">
    <property type="entry name" value="HAMP domain-like"/>
    <property type="match status" value="1"/>
</dbReference>
<keyword evidence="8" id="KW-0175">Coiled coil</keyword>
<dbReference type="InterPro" id="IPR036890">
    <property type="entry name" value="HATPase_C_sf"/>
</dbReference>
<evidence type="ECO:0000256" key="3">
    <source>
        <dbReference type="ARBA" id="ARBA00012438"/>
    </source>
</evidence>
<dbReference type="Pfam" id="PF02518">
    <property type="entry name" value="HATPase_c"/>
    <property type="match status" value="1"/>
</dbReference>
<gene>
    <name evidence="12" type="ORF">NOR51B_2197</name>
</gene>
<evidence type="ECO:0000256" key="6">
    <source>
        <dbReference type="ARBA" id="ARBA00022777"/>
    </source>
</evidence>
<dbReference type="SMART" id="SM00387">
    <property type="entry name" value="HATPase_c"/>
    <property type="match status" value="1"/>
</dbReference>
<dbReference type="InterPro" id="IPR003594">
    <property type="entry name" value="HATPase_dom"/>
</dbReference>
<dbReference type="Gene3D" id="6.10.340.10">
    <property type="match status" value="1"/>
</dbReference>
<dbReference type="Pfam" id="PF00512">
    <property type="entry name" value="HisKA"/>
    <property type="match status" value="1"/>
</dbReference>
<dbReference type="SMART" id="SM00304">
    <property type="entry name" value="HAMP"/>
    <property type="match status" value="1"/>
</dbReference>
<dbReference type="FunFam" id="3.30.565.10:FF:000010">
    <property type="entry name" value="Sensor histidine kinase RcsC"/>
    <property type="match status" value="1"/>
</dbReference>
<evidence type="ECO:0000259" key="10">
    <source>
        <dbReference type="PROSITE" id="PS50109"/>
    </source>
</evidence>
<dbReference type="Proteomes" id="UP000004699">
    <property type="component" value="Unassembled WGS sequence"/>
</dbReference>
<dbReference type="EC" id="2.7.13.3" evidence="3"/>
<feature type="domain" description="HAMP" evidence="11">
    <location>
        <begin position="209"/>
        <end position="262"/>
    </location>
</feature>
<proteinExistence type="predicted"/>
<evidence type="ECO:0000313" key="13">
    <source>
        <dbReference type="Proteomes" id="UP000004699"/>
    </source>
</evidence>
<dbReference type="FunFam" id="1.10.287.130:FF:000001">
    <property type="entry name" value="Two-component sensor histidine kinase"/>
    <property type="match status" value="1"/>
</dbReference>
<dbReference type="InterPro" id="IPR005467">
    <property type="entry name" value="His_kinase_dom"/>
</dbReference>
<evidence type="ECO:0000256" key="4">
    <source>
        <dbReference type="ARBA" id="ARBA00022553"/>
    </source>
</evidence>
<dbReference type="InterPro" id="IPR036097">
    <property type="entry name" value="HisK_dim/P_sf"/>
</dbReference>
<evidence type="ECO:0000256" key="5">
    <source>
        <dbReference type="ARBA" id="ARBA00022679"/>
    </source>
</evidence>
<dbReference type="HOGENOM" id="CLU_000445_89_6_6"/>
<dbReference type="eggNOG" id="COG5002">
    <property type="taxonomic scope" value="Bacteria"/>
</dbReference>
<dbReference type="EMBL" id="DS999411">
    <property type="protein sequence ID" value="EED36248.1"/>
    <property type="molecule type" value="Genomic_DNA"/>
</dbReference>
<dbReference type="SUPFAM" id="SSF47384">
    <property type="entry name" value="Homodimeric domain of signal transducing histidine kinase"/>
    <property type="match status" value="1"/>
</dbReference>
<dbReference type="SUPFAM" id="SSF55874">
    <property type="entry name" value="ATPase domain of HSP90 chaperone/DNA topoisomerase II/histidine kinase"/>
    <property type="match status" value="1"/>
</dbReference>
<evidence type="ECO:0000256" key="2">
    <source>
        <dbReference type="ARBA" id="ARBA00004370"/>
    </source>
</evidence>
<dbReference type="GO" id="GO:0000155">
    <property type="term" value="F:phosphorelay sensor kinase activity"/>
    <property type="evidence" value="ECO:0007669"/>
    <property type="project" value="InterPro"/>
</dbReference>
<dbReference type="InterPro" id="IPR004358">
    <property type="entry name" value="Sig_transdc_His_kin-like_C"/>
</dbReference>
<dbReference type="PANTHER" id="PTHR43047">
    <property type="entry name" value="TWO-COMPONENT HISTIDINE PROTEIN KINASE"/>
    <property type="match status" value="1"/>
</dbReference>
<dbReference type="SMART" id="SM00388">
    <property type="entry name" value="HisKA"/>
    <property type="match status" value="1"/>
</dbReference>
<feature type="transmembrane region" description="Helical" evidence="9">
    <location>
        <begin position="188"/>
        <end position="208"/>
    </location>
</feature>
<protein>
    <recommendedName>
        <fullName evidence="3">histidine kinase</fullName>
        <ecNumber evidence="3">2.7.13.3</ecNumber>
    </recommendedName>
</protein>
<dbReference type="CDD" id="cd16922">
    <property type="entry name" value="HATPase_EvgS-ArcB-TorS-like"/>
    <property type="match status" value="1"/>
</dbReference>
<keyword evidence="13" id="KW-1185">Reference proteome</keyword>
<dbReference type="GO" id="GO:0009927">
    <property type="term" value="F:histidine phosphotransfer kinase activity"/>
    <property type="evidence" value="ECO:0007669"/>
    <property type="project" value="TreeGrafter"/>
</dbReference>
<keyword evidence="5" id="KW-0808">Transferase</keyword>
<comment type="subcellular location">
    <subcellularLocation>
        <location evidence="2">Membrane</location>
    </subcellularLocation>
</comment>
<dbReference type="PROSITE" id="PS50109">
    <property type="entry name" value="HIS_KIN"/>
    <property type="match status" value="1"/>
</dbReference>
<dbReference type="Pfam" id="PF00672">
    <property type="entry name" value="HAMP"/>
    <property type="match status" value="1"/>
</dbReference>
<comment type="catalytic activity">
    <reaction evidence="1">
        <text>ATP + protein L-histidine = ADP + protein N-phospho-L-histidine.</text>
        <dbReference type="EC" id="2.7.13.3"/>
    </reaction>
</comment>
<dbReference type="GO" id="GO:0005886">
    <property type="term" value="C:plasma membrane"/>
    <property type="evidence" value="ECO:0007669"/>
    <property type="project" value="TreeGrafter"/>
</dbReference>
<dbReference type="InterPro" id="IPR003661">
    <property type="entry name" value="HisK_dim/P_dom"/>
</dbReference>
<evidence type="ECO:0000256" key="9">
    <source>
        <dbReference type="SAM" id="Phobius"/>
    </source>
</evidence>
<keyword evidence="7" id="KW-0902">Two-component regulatory system</keyword>
<feature type="coiled-coil region" evidence="8">
    <location>
        <begin position="243"/>
        <end position="277"/>
    </location>
</feature>
<keyword evidence="6 12" id="KW-0418">Kinase</keyword>
<dbReference type="CDD" id="cd00082">
    <property type="entry name" value="HisKA"/>
    <property type="match status" value="1"/>
</dbReference>
<accession>B8KXE3</accession>
<keyword evidence="9" id="KW-1133">Transmembrane helix</keyword>
<dbReference type="Gene3D" id="1.10.287.130">
    <property type="match status" value="1"/>
</dbReference>
<evidence type="ECO:0000256" key="7">
    <source>
        <dbReference type="ARBA" id="ARBA00023012"/>
    </source>
</evidence>
<name>B8KXE3_9GAMM</name>